<dbReference type="Gene3D" id="2.40.50.1020">
    <property type="entry name" value="LytTr DNA-binding domain"/>
    <property type="match status" value="1"/>
</dbReference>
<reference evidence="2" key="1">
    <citation type="submission" date="2019-08" db="EMBL/GenBank/DDBJ databases">
        <authorList>
            <person name="Kucharzyk K."/>
            <person name="Murdoch R.W."/>
            <person name="Higgins S."/>
            <person name="Loffler F."/>
        </authorList>
    </citation>
    <scope>NUCLEOTIDE SEQUENCE</scope>
</reference>
<dbReference type="InterPro" id="IPR007492">
    <property type="entry name" value="LytTR_DNA-bd_dom"/>
</dbReference>
<organism evidence="2">
    <name type="scientific">bioreactor metagenome</name>
    <dbReference type="NCBI Taxonomy" id="1076179"/>
    <lineage>
        <taxon>unclassified sequences</taxon>
        <taxon>metagenomes</taxon>
        <taxon>ecological metagenomes</taxon>
    </lineage>
</organism>
<evidence type="ECO:0000313" key="2">
    <source>
        <dbReference type="EMBL" id="MPN19561.1"/>
    </source>
</evidence>
<dbReference type="Pfam" id="PF04397">
    <property type="entry name" value="LytTR"/>
    <property type="match status" value="1"/>
</dbReference>
<proteinExistence type="predicted"/>
<accession>A0A645FYC8</accession>
<dbReference type="PROSITE" id="PS50930">
    <property type="entry name" value="HTH_LYTTR"/>
    <property type="match status" value="1"/>
</dbReference>
<dbReference type="InterPro" id="IPR046947">
    <property type="entry name" value="LytR-like"/>
</dbReference>
<comment type="caution">
    <text evidence="2">The sequence shown here is derived from an EMBL/GenBank/DDBJ whole genome shotgun (WGS) entry which is preliminary data.</text>
</comment>
<dbReference type="SMART" id="SM00850">
    <property type="entry name" value="LytTR"/>
    <property type="match status" value="1"/>
</dbReference>
<dbReference type="PANTHER" id="PTHR37299:SF1">
    <property type="entry name" value="STAGE 0 SPORULATION PROTEIN A HOMOLOG"/>
    <property type="match status" value="1"/>
</dbReference>
<gene>
    <name evidence="2" type="ORF">SDC9_166932</name>
</gene>
<sequence length="143" mass="16270">MQASDYLVKPFRQEDVDSALDWCLEHLPESPRYLTVQSERESVSILIQSLEYIEITGHLANLHAGRQIVTAHRGLGELQNAIGSPDFLRCHRSFLVNMNHIQKIEGNSFRMGGGDLVPISSSDTAQIRERFMDWTFVKAWEGL</sequence>
<dbReference type="GO" id="GO:0000156">
    <property type="term" value="F:phosphorelay response regulator activity"/>
    <property type="evidence" value="ECO:0007669"/>
    <property type="project" value="InterPro"/>
</dbReference>
<feature type="domain" description="HTH LytTR-type" evidence="1">
    <location>
        <begin position="34"/>
        <end position="133"/>
    </location>
</feature>
<dbReference type="GO" id="GO:0003677">
    <property type="term" value="F:DNA binding"/>
    <property type="evidence" value="ECO:0007669"/>
    <property type="project" value="InterPro"/>
</dbReference>
<name>A0A645FYC8_9ZZZZ</name>
<protein>
    <recommendedName>
        <fullName evidence="1">HTH LytTR-type domain-containing protein</fullName>
    </recommendedName>
</protein>
<dbReference type="AlphaFoldDB" id="A0A645FYC8"/>
<dbReference type="EMBL" id="VSSQ01067139">
    <property type="protein sequence ID" value="MPN19561.1"/>
    <property type="molecule type" value="Genomic_DNA"/>
</dbReference>
<dbReference type="PANTHER" id="PTHR37299">
    <property type="entry name" value="TRANSCRIPTIONAL REGULATOR-RELATED"/>
    <property type="match status" value="1"/>
</dbReference>
<evidence type="ECO:0000259" key="1">
    <source>
        <dbReference type="PROSITE" id="PS50930"/>
    </source>
</evidence>